<feature type="compositionally biased region" description="Polar residues" evidence="1">
    <location>
        <begin position="69"/>
        <end position="79"/>
    </location>
</feature>
<reference evidence="2 3" key="1">
    <citation type="submission" date="2016-05" db="EMBL/GenBank/DDBJ databases">
        <title>Genome sequencing reveals origins of a unique bacterial endosymbiosis in the earliest lineages of terrestrial Fungi.</title>
        <authorList>
            <consortium name="DOE Joint Genome Institute"/>
            <person name="Uehling J."/>
            <person name="Gryganskyi A."/>
            <person name="Hameed K."/>
            <person name="Tschaplinski T."/>
            <person name="Misztal P."/>
            <person name="Wu S."/>
            <person name="Desiro A."/>
            <person name="Vande Pol N."/>
            <person name="Du Z.-Y."/>
            <person name="Zienkiewicz A."/>
            <person name="Zienkiewicz K."/>
            <person name="Morin E."/>
            <person name="Tisserant E."/>
            <person name="Splivallo R."/>
            <person name="Hainaut M."/>
            <person name="Henrissat B."/>
            <person name="Ohm R."/>
            <person name="Kuo A."/>
            <person name="Yan J."/>
            <person name="Lipzen A."/>
            <person name="Nolan M."/>
            <person name="Labutti K."/>
            <person name="Barry K."/>
            <person name="Goldstein A."/>
            <person name="Labbe J."/>
            <person name="Schadt C."/>
            <person name="Tuskan G."/>
            <person name="Grigoriev I."/>
            <person name="Martin F."/>
            <person name="Vilgalys R."/>
            <person name="Bonito G."/>
        </authorList>
    </citation>
    <scope>NUCLEOTIDE SEQUENCE [LARGE SCALE GENOMIC DNA]</scope>
    <source>
        <strain evidence="2 3">AG-77</strain>
    </source>
</reference>
<dbReference type="AlphaFoldDB" id="A0A197JGJ7"/>
<name>A0A197JGJ7_9FUNG</name>
<gene>
    <name evidence="2" type="ORF">K457DRAFT_142214</name>
</gene>
<accession>A0A197JGJ7</accession>
<protein>
    <submittedName>
        <fullName evidence="2">Uncharacterized protein</fullName>
    </submittedName>
</protein>
<sequence length="79" mass="8810">MHKHAPRTKQRTPLQLYAKNGGLDSAQGALSALFWSACVVVCMREKERGEGKISEHRATDDDDDDVDNQPAQANVSWKE</sequence>
<proteinExistence type="predicted"/>
<dbReference type="Proteomes" id="UP000078512">
    <property type="component" value="Unassembled WGS sequence"/>
</dbReference>
<feature type="compositionally biased region" description="Basic and acidic residues" evidence="1">
    <location>
        <begin position="47"/>
        <end position="59"/>
    </location>
</feature>
<keyword evidence="3" id="KW-1185">Reference proteome</keyword>
<evidence type="ECO:0000313" key="2">
    <source>
        <dbReference type="EMBL" id="OAQ24118.1"/>
    </source>
</evidence>
<evidence type="ECO:0000313" key="3">
    <source>
        <dbReference type="Proteomes" id="UP000078512"/>
    </source>
</evidence>
<dbReference type="EMBL" id="KV442101">
    <property type="protein sequence ID" value="OAQ24118.1"/>
    <property type="molecule type" value="Genomic_DNA"/>
</dbReference>
<feature type="region of interest" description="Disordered" evidence="1">
    <location>
        <begin position="47"/>
        <end position="79"/>
    </location>
</feature>
<organism evidence="2 3">
    <name type="scientific">Linnemannia elongata AG-77</name>
    <dbReference type="NCBI Taxonomy" id="1314771"/>
    <lineage>
        <taxon>Eukaryota</taxon>
        <taxon>Fungi</taxon>
        <taxon>Fungi incertae sedis</taxon>
        <taxon>Mucoromycota</taxon>
        <taxon>Mortierellomycotina</taxon>
        <taxon>Mortierellomycetes</taxon>
        <taxon>Mortierellales</taxon>
        <taxon>Mortierellaceae</taxon>
        <taxon>Linnemannia</taxon>
    </lineage>
</organism>
<evidence type="ECO:0000256" key="1">
    <source>
        <dbReference type="SAM" id="MobiDB-lite"/>
    </source>
</evidence>